<gene>
    <name evidence="1" type="ORF">STRTUCAR8_02097</name>
</gene>
<evidence type="ECO:0000313" key="2">
    <source>
        <dbReference type="Proteomes" id="UP000010931"/>
    </source>
</evidence>
<evidence type="ECO:0000313" key="1">
    <source>
        <dbReference type="EMBL" id="ELP62357.1"/>
    </source>
</evidence>
<accession>L7ETL0</accession>
<reference evidence="1 2" key="1">
    <citation type="journal article" date="2011" name="Plasmid">
        <title>Streptomyces turgidiscabies Car8 contains a modular pathogenicity island that shares virulence genes with other actinobacterial plant pathogens.</title>
        <authorList>
            <person name="Huguet-Tapia J.C."/>
            <person name="Badger J.H."/>
            <person name="Loria R."/>
            <person name="Pettis G.S."/>
        </authorList>
    </citation>
    <scope>NUCLEOTIDE SEQUENCE [LARGE SCALE GENOMIC DNA]</scope>
    <source>
        <strain evidence="1 2">Car8</strain>
    </source>
</reference>
<dbReference type="Proteomes" id="UP000010931">
    <property type="component" value="Unassembled WGS sequence"/>
</dbReference>
<organism evidence="1 2">
    <name type="scientific">Streptomyces turgidiscabies (strain Car8)</name>
    <dbReference type="NCBI Taxonomy" id="698760"/>
    <lineage>
        <taxon>Bacteria</taxon>
        <taxon>Bacillati</taxon>
        <taxon>Actinomycetota</taxon>
        <taxon>Actinomycetes</taxon>
        <taxon>Kitasatosporales</taxon>
        <taxon>Streptomycetaceae</taxon>
        <taxon>Streptomyces</taxon>
    </lineage>
</organism>
<dbReference type="AlphaFoldDB" id="L7ETL0"/>
<sequence>MKVDLRTRRGLYPIMWT</sequence>
<keyword evidence="2" id="KW-1185">Reference proteome</keyword>
<proteinExistence type="predicted"/>
<feature type="non-terminal residue" evidence="1">
    <location>
        <position position="17"/>
    </location>
</feature>
<protein>
    <submittedName>
        <fullName evidence="1">Uncharacterized protein</fullName>
    </submittedName>
</protein>
<comment type="caution">
    <text evidence="1">The sequence shown here is derived from an EMBL/GenBank/DDBJ whole genome shotgun (WGS) entry which is preliminary data.</text>
</comment>
<dbReference type="EMBL" id="AEJB01000621">
    <property type="protein sequence ID" value="ELP62357.1"/>
    <property type="molecule type" value="Genomic_DNA"/>
</dbReference>
<name>L7ETL0_STRT8</name>